<dbReference type="EMBL" id="JAAYEE010000121">
    <property type="protein sequence ID" value="NLW35285.1"/>
    <property type="molecule type" value="Genomic_DNA"/>
</dbReference>
<dbReference type="Proteomes" id="UP000777265">
    <property type="component" value="Unassembled WGS sequence"/>
</dbReference>
<dbReference type="InterPro" id="IPR043129">
    <property type="entry name" value="ATPase_NBD"/>
</dbReference>
<name>A0A971S0F3_9BACT</name>
<proteinExistence type="predicted"/>
<organism evidence="1 2">
    <name type="scientific">Syntrophorhabdus aromaticivorans</name>
    <dbReference type="NCBI Taxonomy" id="328301"/>
    <lineage>
        <taxon>Bacteria</taxon>
        <taxon>Pseudomonadati</taxon>
        <taxon>Thermodesulfobacteriota</taxon>
        <taxon>Syntrophorhabdia</taxon>
        <taxon>Syntrophorhabdales</taxon>
        <taxon>Syntrophorhabdaceae</taxon>
        <taxon>Syntrophorhabdus</taxon>
    </lineage>
</organism>
<evidence type="ECO:0000313" key="2">
    <source>
        <dbReference type="Proteomes" id="UP000777265"/>
    </source>
</evidence>
<dbReference type="AlphaFoldDB" id="A0A971S0F3"/>
<sequence>MIRKVGSLFQQGGSWCGLTLEVRGRKVTECDIIPGEDFDDLNNIMGNCPRTVSLSPHTGYLVHLRFPFSGKRKISMVIRGELEEYFPFSLDDVLFDFQEMGRGSVLVAAVQKLYIDKLRTERQIKLVTINTIAILYALQWFDVISDTNFVFVHIDGDRAAIMAFQEGRLWFVRQLVYSNRADILREALHECASDKEFKPETCYVVCSNEDPAVAATIDALRSDVRVEMPFLRDYLQGLDLPASFWAGVGAALLTLNAKREINLLGDRHEGFPPIDKLVLLGAGSIGAASLVLAGMLYLDLHLKNRAYAYLGVEQNNLYRSVFPKSPPVKNIPGVLEEKIRAMSKDVSGVGLGAAGSPLRLLADLSSSIDTQVDVKFSEFRIDGNDFIVAGTTVSFASAEKIKKAIEQVEGIRSIEIRNIDLSDDQVRFRMEGKL</sequence>
<dbReference type="SUPFAM" id="SSF53067">
    <property type="entry name" value="Actin-like ATPase domain"/>
    <property type="match status" value="1"/>
</dbReference>
<dbReference type="Gene3D" id="3.30.420.40">
    <property type="match status" value="2"/>
</dbReference>
<accession>A0A971S0F3</accession>
<protein>
    <recommendedName>
        <fullName evidence="3">GspL cytoplasmic actin-ATPase-like domain-containing protein</fullName>
    </recommendedName>
</protein>
<evidence type="ECO:0000313" key="1">
    <source>
        <dbReference type="EMBL" id="NLW35285.1"/>
    </source>
</evidence>
<gene>
    <name evidence="1" type="ORF">GXY80_07370</name>
</gene>
<reference evidence="1" key="2">
    <citation type="submission" date="2020-01" db="EMBL/GenBank/DDBJ databases">
        <authorList>
            <person name="Campanaro S."/>
        </authorList>
    </citation>
    <scope>NUCLEOTIDE SEQUENCE</scope>
    <source>
        <strain evidence="1">AS06rmzACSIP_7</strain>
    </source>
</reference>
<reference evidence="1" key="1">
    <citation type="journal article" date="2020" name="Biotechnol. Biofuels">
        <title>New insights from the biogas microbiome by comprehensive genome-resolved metagenomics of nearly 1600 species originating from multiple anaerobic digesters.</title>
        <authorList>
            <person name="Campanaro S."/>
            <person name="Treu L."/>
            <person name="Rodriguez-R L.M."/>
            <person name="Kovalovszki A."/>
            <person name="Ziels R.M."/>
            <person name="Maus I."/>
            <person name="Zhu X."/>
            <person name="Kougias P.G."/>
            <person name="Basile A."/>
            <person name="Luo G."/>
            <person name="Schluter A."/>
            <person name="Konstantinidis K.T."/>
            <person name="Angelidaki I."/>
        </authorList>
    </citation>
    <scope>NUCLEOTIDE SEQUENCE</scope>
    <source>
        <strain evidence="1">AS06rmzACSIP_7</strain>
    </source>
</reference>
<evidence type="ECO:0008006" key="3">
    <source>
        <dbReference type="Google" id="ProtNLM"/>
    </source>
</evidence>
<comment type="caution">
    <text evidence="1">The sequence shown here is derived from an EMBL/GenBank/DDBJ whole genome shotgun (WGS) entry which is preliminary data.</text>
</comment>
<dbReference type="Gene3D" id="3.30.1490.300">
    <property type="match status" value="1"/>
</dbReference>